<sequence>MNFHPKPRITETLSGILSEEELRIQRDKEKIRERPARPPHIPTRAVVCYECRRSSEVPLAALSAKCCYCHAYINLGDVTIFPGSSKRRIRTQGDVLIRSDVNINHLNICCHKLAMQGKGSGSFHCTGTMSISSETSVAGWITAHTLHIERRGSVTLRKGARVQDALIQGTLMGTIQAMGRVTIARGGRLLGDVAAAELVIDEGGIHRGQRFLPPQQTTA</sequence>
<organism evidence="2 3">
    <name type="scientific">Akkermansia glycaniphila</name>
    <dbReference type="NCBI Taxonomy" id="1679444"/>
    <lineage>
        <taxon>Bacteria</taxon>
        <taxon>Pseudomonadati</taxon>
        <taxon>Verrucomicrobiota</taxon>
        <taxon>Verrucomicrobiia</taxon>
        <taxon>Verrucomicrobiales</taxon>
        <taxon>Akkermansiaceae</taxon>
        <taxon>Akkermansia</taxon>
    </lineage>
</organism>
<evidence type="ECO:0000256" key="1">
    <source>
        <dbReference type="ARBA" id="ARBA00044755"/>
    </source>
</evidence>
<proteinExistence type="inferred from homology"/>
<protein>
    <submittedName>
        <fullName evidence="2">Polymer-forming cytoskeletal</fullName>
    </submittedName>
</protein>
<dbReference type="PANTHER" id="PTHR35024:SF4">
    <property type="entry name" value="POLYMER-FORMING CYTOSKELETAL PROTEIN"/>
    <property type="match status" value="1"/>
</dbReference>
<dbReference type="KEGG" id="agl:PYTT_0012"/>
<evidence type="ECO:0000313" key="3">
    <source>
        <dbReference type="Proteomes" id="UP000176204"/>
    </source>
</evidence>
<gene>
    <name evidence="2" type="ORF">PYTT_0012</name>
</gene>
<dbReference type="OrthoDB" id="5782056at2"/>
<dbReference type="PANTHER" id="PTHR35024">
    <property type="entry name" value="HYPOTHETICAL CYTOSOLIC PROTEIN"/>
    <property type="match status" value="1"/>
</dbReference>
<dbReference type="AlphaFoldDB" id="A0A1H6KCB7"/>
<dbReference type="RefSeq" id="WP_067772908.1">
    <property type="nucleotide sequence ID" value="NZ_JACVVN010000013.1"/>
</dbReference>
<dbReference type="Proteomes" id="UP000176204">
    <property type="component" value="Chromosome I"/>
</dbReference>
<accession>A0A1H6KCB7</accession>
<reference evidence="3" key="1">
    <citation type="submission" date="2016-09" db="EMBL/GenBank/DDBJ databases">
        <authorList>
            <person name="Koehorst J."/>
        </authorList>
    </citation>
    <scope>NUCLEOTIDE SEQUENCE [LARGE SCALE GENOMIC DNA]</scope>
</reference>
<name>A0A1H6KCB7_9BACT</name>
<dbReference type="STRING" id="1679444.PYTT_0012"/>
<comment type="similarity">
    <text evidence="1">Belongs to the bactofilin family.</text>
</comment>
<keyword evidence="3" id="KW-1185">Reference proteome</keyword>
<dbReference type="Pfam" id="PF04519">
    <property type="entry name" value="Bactofilin"/>
    <property type="match status" value="1"/>
</dbReference>
<dbReference type="EMBL" id="LT629973">
    <property type="protein sequence ID" value="SEH69130.1"/>
    <property type="molecule type" value="Genomic_DNA"/>
</dbReference>
<dbReference type="InterPro" id="IPR007607">
    <property type="entry name" value="BacA/B"/>
</dbReference>
<evidence type="ECO:0000313" key="2">
    <source>
        <dbReference type="EMBL" id="SEH69130.1"/>
    </source>
</evidence>